<reference evidence="18 20" key="2">
    <citation type="submission" date="2021-08" db="EMBL/GenBank/DDBJ databases">
        <title>Genome sequences of Xanthomonas cucurbitae isolates from 5 Midwestern US states.</title>
        <authorList>
            <person name="Hind S.R."/>
        </authorList>
    </citation>
    <scope>NUCLEOTIDE SEQUENCE [LARGE SCALE GENOMIC DNA]</scope>
    <source>
        <strain evidence="18 20">OH_261</strain>
    </source>
</reference>
<dbReference type="SUPFAM" id="SSF52343">
    <property type="entry name" value="Ferredoxin reductase-like, C-terminal NADP-linked domain"/>
    <property type="match status" value="1"/>
</dbReference>
<dbReference type="CDD" id="cd06184">
    <property type="entry name" value="flavohem_like_fad_nad_binding"/>
    <property type="match status" value="1"/>
</dbReference>
<gene>
    <name evidence="18" type="primary">hmpA</name>
    <name evidence="18" type="ORF">K6978_03465</name>
    <name evidence="17" type="ORF">XcuCFBP2542_05950</name>
</gene>
<protein>
    <recommendedName>
        <fullName evidence="3">nitric oxide dioxygenase</fullName>
        <ecNumber evidence="3">1.14.12.17</ecNumber>
    </recommendedName>
</protein>
<keyword evidence="18" id="KW-0560">Oxidoreductase</keyword>
<evidence type="ECO:0000256" key="14">
    <source>
        <dbReference type="RuleBase" id="RU000356"/>
    </source>
</evidence>
<evidence type="ECO:0000256" key="3">
    <source>
        <dbReference type="ARBA" id="ARBA00012229"/>
    </source>
</evidence>
<evidence type="ECO:0000256" key="6">
    <source>
        <dbReference type="ARBA" id="ARBA00022621"/>
    </source>
</evidence>
<comment type="similarity">
    <text evidence="14">Belongs to the globin family.</text>
</comment>
<dbReference type="EC" id="1.14.12.17" evidence="3"/>
<dbReference type="InterPro" id="IPR000971">
    <property type="entry name" value="Globin"/>
</dbReference>
<dbReference type="Proteomes" id="UP000239561">
    <property type="component" value="Unassembled WGS sequence"/>
</dbReference>
<dbReference type="GO" id="GO:0046872">
    <property type="term" value="F:metal ion binding"/>
    <property type="evidence" value="ECO:0007669"/>
    <property type="project" value="UniProtKB-KW"/>
</dbReference>
<dbReference type="Gene3D" id="1.10.490.10">
    <property type="entry name" value="Globins"/>
    <property type="match status" value="1"/>
</dbReference>
<dbReference type="Pfam" id="PF00970">
    <property type="entry name" value="FAD_binding_6"/>
    <property type="match status" value="1"/>
</dbReference>
<dbReference type="InterPro" id="IPR008333">
    <property type="entry name" value="Cbr1-like_FAD-bd_dom"/>
</dbReference>
<dbReference type="GO" id="GO:0046210">
    <property type="term" value="P:nitric oxide catabolic process"/>
    <property type="evidence" value="ECO:0007669"/>
    <property type="project" value="TreeGrafter"/>
</dbReference>
<proteinExistence type="inferred from homology"/>
<evidence type="ECO:0000259" key="15">
    <source>
        <dbReference type="PROSITE" id="PS01033"/>
    </source>
</evidence>
<dbReference type="GO" id="GO:0020037">
    <property type="term" value="F:heme binding"/>
    <property type="evidence" value="ECO:0007669"/>
    <property type="project" value="InterPro"/>
</dbReference>
<dbReference type="GO" id="GO:0071500">
    <property type="term" value="P:cellular response to nitrosative stress"/>
    <property type="evidence" value="ECO:0007669"/>
    <property type="project" value="TreeGrafter"/>
</dbReference>
<keyword evidence="20" id="KW-1185">Reference proteome</keyword>
<dbReference type="GO" id="GO:0005344">
    <property type="term" value="F:oxygen carrier activity"/>
    <property type="evidence" value="ECO:0007669"/>
    <property type="project" value="UniProtKB-KW"/>
</dbReference>
<dbReference type="AlphaFoldDB" id="A0A2S7DUQ7"/>
<dbReference type="EMBL" id="MDED01000007">
    <property type="protein sequence ID" value="PPU77520.1"/>
    <property type="molecule type" value="Genomic_DNA"/>
</dbReference>
<comment type="function">
    <text evidence="11">Is involved in NO detoxification in an aerobic process, termed nitric oxide dioxygenase (NOD) reaction that utilizes O(2) and NAD(P)H to convert NO to nitrate, which protects the bacterium from various noxious nitrogen compounds. Therefore, plays a central role in the inducible response to nitrosative stress.</text>
</comment>
<evidence type="ECO:0000256" key="4">
    <source>
        <dbReference type="ARBA" id="ARBA00022575"/>
    </source>
</evidence>
<keyword evidence="9" id="KW-0408">Iron</keyword>
<dbReference type="Proteomes" id="UP001214201">
    <property type="component" value="Chromosome"/>
</dbReference>
<evidence type="ECO:0000256" key="9">
    <source>
        <dbReference type="ARBA" id="ARBA00023004"/>
    </source>
</evidence>
<feature type="domain" description="Globin" evidence="15">
    <location>
        <begin position="1"/>
        <end position="139"/>
    </location>
</feature>
<keyword evidence="6 14" id="KW-0561">Oxygen transport</keyword>
<evidence type="ECO:0000256" key="12">
    <source>
        <dbReference type="ARBA" id="ARBA00048649"/>
    </source>
</evidence>
<accession>A0A2S7DUQ7</accession>
<dbReference type="PRINTS" id="PR00409">
    <property type="entry name" value="PHDIOXRDTASE"/>
</dbReference>
<dbReference type="InterPro" id="IPR012292">
    <property type="entry name" value="Globin/Proto"/>
</dbReference>
<dbReference type="GO" id="GO:0008941">
    <property type="term" value="F:nitric oxide dioxygenase NAD(P)H activity"/>
    <property type="evidence" value="ECO:0007669"/>
    <property type="project" value="UniProtKB-EC"/>
</dbReference>
<comment type="catalytic activity">
    <reaction evidence="13">
        <text>2 nitric oxide + NADPH + 2 O2 = 2 nitrate + NADP(+) + H(+)</text>
        <dbReference type="Rhea" id="RHEA:19465"/>
        <dbReference type="ChEBI" id="CHEBI:15378"/>
        <dbReference type="ChEBI" id="CHEBI:15379"/>
        <dbReference type="ChEBI" id="CHEBI:16480"/>
        <dbReference type="ChEBI" id="CHEBI:17632"/>
        <dbReference type="ChEBI" id="CHEBI:57783"/>
        <dbReference type="ChEBI" id="CHEBI:58349"/>
        <dbReference type="EC" id="1.14.12.17"/>
    </reaction>
</comment>
<evidence type="ECO:0000256" key="5">
    <source>
        <dbReference type="ARBA" id="ARBA00022617"/>
    </source>
</evidence>
<dbReference type="InterPro" id="IPR017938">
    <property type="entry name" value="Riboflavin_synthase-like_b-brl"/>
</dbReference>
<evidence type="ECO:0000259" key="16">
    <source>
        <dbReference type="PROSITE" id="PS51384"/>
    </source>
</evidence>
<comment type="similarity">
    <text evidence="2">In the C-terminal section; belongs to the flavoprotein pyridine nucleotide cytochrome reductase family.</text>
</comment>
<dbReference type="PROSITE" id="PS51384">
    <property type="entry name" value="FAD_FR"/>
    <property type="match status" value="1"/>
</dbReference>
<dbReference type="EMBL" id="CP082214">
    <property type="protein sequence ID" value="WDM72261.1"/>
    <property type="molecule type" value="Genomic_DNA"/>
</dbReference>
<evidence type="ECO:0000256" key="13">
    <source>
        <dbReference type="ARBA" id="ARBA00049433"/>
    </source>
</evidence>
<dbReference type="Pfam" id="PF00175">
    <property type="entry name" value="NAD_binding_1"/>
    <property type="match status" value="1"/>
</dbReference>
<keyword evidence="7" id="KW-0479">Metal-binding</keyword>
<reference evidence="17 19" key="1">
    <citation type="submission" date="2016-08" db="EMBL/GenBank/DDBJ databases">
        <authorList>
            <person name="Seilhamer J.J."/>
        </authorList>
    </citation>
    <scope>NUCLEOTIDE SEQUENCE [LARGE SCALE GENOMIC DNA]</scope>
    <source>
        <strain evidence="17 19">CFBP2542</strain>
    </source>
</reference>
<evidence type="ECO:0000256" key="7">
    <source>
        <dbReference type="ARBA" id="ARBA00022723"/>
    </source>
</evidence>
<evidence type="ECO:0000313" key="18">
    <source>
        <dbReference type="EMBL" id="WDM72261.1"/>
    </source>
</evidence>
<dbReference type="RefSeq" id="WP_104602694.1">
    <property type="nucleotide sequence ID" value="NZ_CP033326.1"/>
</dbReference>
<evidence type="ECO:0000313" key="19">
    <source>
        <dbReference type="Proteomes" id="UP000239561"/>
    </source>
</evidence>
<comment type="catalytic activity">
    <reaction evidence="12">
        <text>2 nitric oxide + NADH + 2 O2 = 2 nitrate + NAD(+) + H(+)</text>
        <dbReference type="Rhea" id="RHEA:19469"/>
        <dbReference type="ChEBI" id="CHEBI:15378"/>
        <dbReference type="ChEBI" id="CHEBI:15379"/>
        <dbReference type="ChEBI" id="CHEBI:16480"/>
        <dbReference type="ChEBI" id="CHEBI:17632"/>
        <dbReference type="ChEBI" id="CHEBI:57540"/>
        <dbReference type="ChEBI" id="CHEBI:57945"/>
        <dbReference type="EC" id="1.14.12.17"/>
    </reaction>
</comment>
<comment type="cofactor">
    <cofactor evidence="1">
        <name>heme b</name>
        <dbReference type="ChEBI" id="CHEBI:60344"/>
    </cofactor>
</comment>
<evidence type="ECO:0000256" key="11">
    <source>
        <dbReference type="ARBA" id="ARBA00025094"/>
    </source>
</evidence>
<dbReference type="Pfam" id="PF00042">
    <property type="entry name" value="Globin"/>
    <property type="match status" value="1"/>
</dbReference>
<dbReference type="FunFam" id="1.10.490.10:FF:000003">
    <property type="entry name" value="Flavohemoprotein"/>
    <property type="match status" value="1"/>
</dbReference>
<evidence type="ECO:0000256" key="10">
    <source>
        <dbReference type="ARBA" id="ARBA00023027"/>
    </source>
</evidence>
<keyword evidence="5 14" id="KW-0349">Heme</keyword>
<dbReference type="GO" id="GO:0019825">
    <property type="term" value="F:oxygen binding"/>
    <property type="evidence" value="ECO:0007669"/>
    <property type="project" value="InterPro"/>
</dbReference>
<keyword evidence="4" id="KW-0216">Detoxification</keyword>
<evidence type="ECO:0000256" key="8">
    <source>
        <dbReference type="ARBA" id="ARBA00022857"/>
    </source>
</evidence>
<feature type="domain" description="FAD-binding FR-type" evidence="16">
    <location>
        <begin position="153"/>
        <end position="256"/>
    </location>
</feature>
<keyword evidence="8" id="KW-0521">NADP</keyword>
<dbReference type="OrthoDB" id="9801223at2"/>
<evidence type="ECO:0000313" key="17">
    <source>
        <dbReference type="EMBL" id="PPU77520.1"/>
    </source>
</evidence>
<keyword evidence="14" id="KW-0813">Transport</keyword>
<evidence type="ECO:0000313" key="20">
    <source>
        <dbReference type="Proteomes" id="UP001214201"/>
    </source>
</evidence>
<dbReference type="InterPro" id="IPR017927">
    <property type="entry name" value="FAD-bd_FR_type"/>
</dbReference>
<dbReference type="InterPro" id="IPR009050">
    <property type="entry name" value="Globin-like_sf"/>
</dbReference>
<dbReference type="NCBIfam" id="NF009805">
    <property type="entry name" value="PRK13289.1"/>
    <property type="match status" value="1"/>
</dbReference>
<dbReference type="GO" id="GO:0071949">
    <property type="term" value="F:FAD binding"/>
    <property type="evidence" value="ECO:0007669"/>
    <property type="project" value="TreeGrafter"/>
</dbReference>
<dbReference type="PANTHER" id="PTHR43396:SF3">
    <property type="entry name" value="FLAVOHEMOPROTEIN"/>
    <property type="match status" value="1"/>
</dbReference>
<dbReference type="InterPro" id="IPR039261">
    <property type="entry name" value="FNR_nucleotide-bd"/>
</dbReference>
<evidence type="ECO:0000256" key="1">
    <source>
        <dbReference type="ARBA" id="ARBA00001970"/>
    </source>
</evidence>
<dbReference type="InterPro" id="IPR001433">
    <property type="entry name" value="OxRdtase_FAD/NAD-bd"/>
</dbReference>
<dbReference type="Gene3D" id="2.40.30.10">
    <property type="entry name" value="Translation factors"/>
    <property type="match status" value="1"/>
</dbReference>
<evidence type="ECO:0000256" key="2">
    <source>
        <dbReference type="ARBA" id="ARBA00006401"/>
    </source>
</evidence>
<name>A0A2S7DUQ7_9XANT</name>
<keyword evidence="17" id="KW-0223">Dioxygenase</keyword>
<dbReference type="SUPFAM" id="SSF63380">
    <property type="entry name" value="Riboflavin synthase domain-like"/>
    <property type="match status" value="1"/>
</dbReference>
<dbReference type="PANTHER" id="PTHR43396">
    <property type="entry name" value="FLAVOHEMOPROTEIN"/>
    <property type="match status" value="1"/>
</dbReference>
<keyword evidence="10" id="KW-0520">NAD</keyword>
<sequence length="398" mass="43276">MLSEIHRATVASTVPLLEQGGEALITHFYKKMLADHPEVRPYFNAAHQANGDQPRALANGVLMYARHIERLEALGPLATQIVNKHVALQIQPEHYPIVGNCLIAAIAEVLGPNTATVAVLDAWAAAYAQLAQILIDAESARYAEQEAAHGGWRGGRDFTVVGKTIESAEITSFYLAPLDQGPVMDFQPGQYIGLHLWIQGQEHRRNYSLSAPPNGKTYRVSIKREAGGVVSNHLHDSVDIGDTLELNAPSGAFTLVAGTRPIVLISGGVGITPMLPMLAQGLETGRPITFIHCARNRDVHAFKDRIDAAAAAHPQLTHYYCYDTVAGAESQMPHGVGLLDAARLSQWMPADTSGARDVDVYFLGPRPFMRMLRRQLSELGVPDAQVRFEFFGPASALQ</sequence>
<dbReference type="PROSITE" id="PS01033">
    <property type="entry name" value="GLOBIN"/>
    <property type="match status" value="1"/>
</dbReference>
<dbReference type="SUPFAM" id="SSF46458">
    <property type="entry name" value="Globin-like"/>
    <property type="match status" value="1"/>
</dbReference>
<dbReference type="Gene3D" id="3.40.50.80">
    <property type="entry name" value="Nucleotide-binding domain of ferredoxin-NADP reductase (FNR) module"/>
    <property type="match status" value="1"/>
</dbReference>
<dbReference type="GO" id="GO:0009636">
    <property type="term" value="P:response to toxic substance"/>
    <property type="evidence" value="ECO:0007669"/>
    <property type="project" value="UniProtKB-KW"/>
</dbReference>
<organism evidence="17 19">
    <name type="scientific">Xanthomonas cucurbitae</name>
    <dbReference type="NCBI Taxonomy" id="56453"/>
    <lineage>
        <taxon>Bacteria</taxon>
        <taxon>Pseudomonadati</taxon>
        <taxon>Pseudomonadota</taxon>
        <taxon>Gammaproteobacteria</taxon>
        <taxon>Lysobacterales</taxon>
        <taxon>Lysobacteraceae</taxon>
        <taxon>Xanthomonas</taxon>
    </lineage>
</organism>